<reference evidence="3" key="1">
    <citation type="submission" date="2016-10" db="EMBL/GenBank/DDBJ databases">
        <authorList>
            <person name="Varghese N."/>
            <person name="Submissions S."/>
        </authorList>
    </citation>
    <scope>NUCLEOTIDE SEQUENCE [LARGE SCALE GENOMIC DNA]</scope>
    <source>
        <strain evidence="3">CGMCC 1.7739</strain>
    </source>
</reference>
<gene>
    <name evidence="2" type="ORF">SAMN04488063_2258</name>
</gene>
<evidence type="ECO:0000259" key="1">
    <source>
        <dbReference type="Pfam" id="PF26490"/>
    </source>
</evidence>
<keyword evidence="3" id="KW-1185">Reference proteome</keyword>
<feature type="domain" description="DUF8159" evidence="1">
    <location>
        <begin position="6"/>
        <end position="113"/>
    </location>
</feature>
<evidence type="ECO:0000313" key="2">
    <source>
        <dbReference type="EMBL" id="SFG50738.1"/>
    </source>
</evidence>
<dbReference type="Pfam" id="PF26490">
    <property type="entry name" value="DUF8159"/>
    <property type="match status" value="1"/>
</dbReference>
<proteinExistence type="predicted"/>
<dbReference type="InterPro" id="IPR058473">
    <property type="entry name" value="DUF8159"/>
</dbReference>
<organism evidence="2 3">
    <name type="scientific">Halopelagius inordinatus</name>
    <dbReference type="NCBI Taxonomy" id="553467"/>
    <lineage>
        <taxon>Archaea</taxon>
        <taxon>Methanobacteriati</taxon>
        <taxon>Methanobacteriota</taxon>
        <taxon>Stenosarchaea group</taxon>
        <taxon>Halobacteria</taxon>
        <taxon>Halobacteriales</taxon>
        <taxon>Haloferacaceae</taxon>
    </lineage>
</organism>
<sequence>MNGAITGVEGELRSNGISVESLDTGEERVELVYLTAFPGESVNHTEIGRALRTFVGRVEADQWEPKRVDATVLRAEGDVQGTWRAEADWFRKYDRYELSDEDFSELVLNTLEGDE</sequence>
<protein>
    <recommendedName>
        <fullName evidence="1">DUF8159 domain-containing protein</fullName>
    </recommendedName>
</protein>
<dbReference type="EMBL" id="FOOQ01000002">
    <property type="protein sequence ID" value="SFG50738.1"/>
    <property type="molecule type" value="Genomic_DNA"/>
</dbReference>
<evidence type="ECO:0000313" key="3">
    <source>
        <dbReference type="Proteomes" id="UP000198876"/>
    </source>
</evidence>
<dbReference type="OrthoDB" id="290983at2157"/>
<dbReference type="AlphaFoldDB" id="A0A1I2SD81"/>
<dbReference type="Proteomes" id="UP000198876">
    <property type="component" value="Unassembled WGS sequence"/>
</dbReference>
<name>A0A1I2SD81_9EURY</name>
<accession>A0A1I2SD81</accession>
<dbReference type="RefSeq" id="WP_092892199.1">
    <property type="nucleotide sequence ID" value="NZ_FOOQ01000002.1"/>
</dbReference>